<sequence length="116" mass="11857">MSTSFTSRPAYGSRITLVIVAVLFGMALFASAPSKAHDNDESVACMVGMHNATWTPVPLDGNLVITANGSITSGRFSGHTATSQFVLANLADTLGNQCASPTGVTNASGIATLIVL</sequence>
<dbReference type="AlphaFoldDB" id="A0A0G9H394"/>
<dbReference type="OrthoDB" id="7031573at2"/>
<organism evidence="1 2">
    <name type="scientific">Luteibacter rhizovicinus DSM 16549</name>
    <dbReference type="NCBI Taxonomy" id="1440763"/>
    <lineage>
        <taxon>Bacteria</taxon>
        <taxon>Pseudomonadati</taxon>
        <taxon>Pseudomonadota</taxon>
        <taxon>Gammaproteobacteria</taxon>
        <taxon>Lysobacterales</taxon>
        <taxon>Rhodanobacteraceae</taxon>
        <taxon>Luteibacter</taxon>
    </lineage>
</organism>
<evidence type="ECO:0000313" key="1">
    <source>
        <dbReference type="EMBL" id="APG05988.1"/>
    </source>
</evidence>
<reference evidence="2" key="1">
    <citation type="submission" date="2016-09" db="EMBL/GenBank/DDBJ databases">
        <authorList>
            <person name="Lysoe E."/>
        </authorList>
    </citation>
    <scope>NUCLEOTIDE SEQUENCE [LARGE SCALE GENOMIC DNA]</scope>
    <source>
        <strain evidence="2">LJ96T</strain>
    </source>
</reference>
<accession>A0A0G9H394</accession>
<proteinExistence type="predicted"/>
<gene>
    <name evidence="1" type="ORF">BJI69_20165</name>
</gene>
<name>A0A0G9H394_9GAMM</name>
<dbReference type="RefSeq" id="WP_046969248.1">
    <property type="nucleotide sequence ID" value="NZ_CP017480.1"/>
</dbReference>
<protein>
    <submittedName>
        <fullName evidence="1">Uncharacterized protein</fullName>
    </submittedName>
</protein>
<keyword evidence="2" id="KW-1185">Reference proteome</keyword>
<evidence type="ECO:0000313" key="2">
    <source>
        <dbReference type="Proteomes" id="UP000182987"/>
    </source>
</evidence>
<dbReference type="KEGG" id="lrz:BJI69_20165"/>
<dbReference type="PATRIC" id="fig|1440763.5.peg.3877"/>
<dbReference type="Proteomes" id="UP000182987">
    <property type="component" value="Chromosome"/>
</dbReference>
<dbReference type="EMBL" id="CP017480">
    <property type="protein sequence ID" value="APG05988.1"/>
    <property type="molecule type" value="Genomic_DNA"/>
</dbReference>